<evidence type="ECO:0000313" key="2">
    <source>
        <dbReference type="EMBL" id="KAF4944203.1"/>
    </source>
</evidence>
<dbReference type="AlphaFoldDB" id="A0A8H4SR57"/>
<feature type="region of interest" description="Disordered" evidence="1">
    <location>
        <begin position="1"/>
        <end position="82"/>
    </location>
</feature>
<proteinExistence type="predicted"/>
<sequence>MNLKLNTYVSFGHQDSPSSPFEGEDVQQHGLNDNPRDGPINEDEKLNEKDPDHAKDLKSQSSELKDSLDNNQKKTKKTNKCNWRHHRAAAEPCLPKERIELRKNGDSFKMPSNVEDRSEAPLTYGVNVDTEKVVRFLQDHNINIEDDFLGFTLRSL</sequence>
<name>A0A8H4SR57_9HYPO</name>
<dbReference type="Proteomes" id="UP000604273">
    <property type="component" value="Unassembled WGS sequence"/>
</dbReference>
<evidence type="ECO:0000256" key="1">
    <source>
        <dbReference type="SAM" id="MobiDB-lite"/>
    </source>
</evidence>
<protein>
    <submittedName>
        <fullName evidence="2">Uncharacterized protein</fullName>
    </submittedName>
</protein>
<dbReference type="EMBL" id="JABFAI010000453">
    <property type="protein sequence ID" value="KAF4944203.1"/>
    <property type="molecule type" value="Genomic_DNA"/>
</dbReference>
<feature type="compositionally biased region" description="Basic residues" evidence="1">
    <location>
        <begin position="73"/>
        <end position="82"/>
    </location>
</feature>
<gene>
    <name evidence="2" type="ORF">FGADI_12857</name>
</gene>
<evidence type="ECO:0000313" key="3">
    <source>
        <dbReference type="Proteomes" id="UP000604273"/>
    </source>
</evidence>
<comment type="caution">
    <text evidence="2">The sequence shown here is derived from an EMBL/GenBank/DDBJ whole genome shotgun (WGS) entry which is preliminary data.</text>
</comment>
<reference evidence="2" key="1">
    <citation type="journal article" date="2020" name="BMC Genomics">
        <title>Correction to: Identification and distribution of gene clusters required for synthesis of sphingolipid metabolism inhibitors in diverse species of the filamentous fungus Fusarium.</title>
        <authorList>
            <person name="Kim H.S."/>
            <person name="Lohmar J.M."/>
            <person name="Busman M."/>
            <person name="Brown D.W."/>
            <person name="Naumann T.A."/>
            <person name="Divon H.H."/>
            <person name="Lysoe E."/>
            <person name="Uhlig S."/>
            <person name="Proctor R.H."/>
        </authorList>
    </citation>
    <scope>NUCLEOTIDE SEQUENCE</scope>
    <source>
        <strain evidence="2">NRRL 45417</strain>
    </source>
</reference>
<feature type="compositionally biased region" description="Polar residues" evidence="1">
    <location>
        <begin position="1"/>
        <end position="19"/>
    </location>
</feature>
<keyword evidence="3" id="KW-1185">Reference proteome</keyword>
<accession>A0A8H4SR57</accession>
<reference evidence="2" key="2">
    <citation type="submission" date="2020-05" db="EMBL/GenBank/DDBJ databases">
        <authorList>
            <person name="Kim H.-S."/>
            <person name="Proctor R.H."/>
            <person name="Brown D.W."/>
        </authorList>
    </citation>
    <scope>NUCLEOTIDE SEQUENCE</scope>
    <source>
        <strain evidence="2">NRRL 45417</strain>
    </source>
</reference>
<organism evidence="2 3">
    <name type="scientific">Fusarium gaditjirri</name>
    <dbReference type="NCBI Taxonomy" id="282569"/>
    <lineage>
        <taxon>Eukaryota</taxon>
        <taxon>Fungi</taxon>
        <taxon>Dikarya</taxon>
        <taxon>Ascomycota</taxon>
        <taxon>Pezizomycotina</taxon>
        <taxon>Sordariomycetes</taxon>
        <taxon>Hypocreomycetidae</taxon>
        <taxon>Hypocreales</taxon>
        <taxon>Nectriaceae</taxon>
        <taxon>Fusarium</taxon>
        <taxon>Fusarium nisikadoi species complex</taxon>
    </lineage>
</organism>
<feature type="compositionally biased region" description="Basic and acidic residues" evidence="1">
    <location>
        <begin position="42"/>
        <end position="72"/>
    </location>
</feature>